<dbReference type="InterPro" id="IPR036388">
    <property type="entry name" value="WH-like_DNA-bd_sf"/>
</dbReference>
<dbReference type="Proteomes" id="UP000184038">
    <property type="component" value="Unassembled WGS sequence"/>
</dbReference>
<dbReference type="InterPro" id="IPR005561">
    <property type="entry name" value="ANTAR"/>
</dbReference>
<reference evidence="2 3" key="1">
    <citation type="submission" date="2016-11" db="EMBL/GenBank/DDBJ databases">
        <authorList>
            <person name="Jaros S."/>
            <person name="Januszkiewicz K."/>
            <person name="Wedrychowicz H."/>
        </authorList>
    </citation>
    <scope>NUCLEOTIDE SEQUENCE [LARGE SCALE GENOMIC DNA]</scope>
    <source>
        <strain evidence="2 3">DSM 15930</strain>
    </source>
</reference>
<sequence>MLNIIIAFPKIDDAKVIKNVLVRNGYEVDATCTTGAQVIATANNLDGGIVISAYRFTDMFYSDLHNYLPKGFEMLLVASPTKFEDCINNDIVCLGKPIKTQDLLNTLEMMTYNYTRRRRKLREKPKQRTEEEKEVIVKAKRILMDRNNMTEEEAHRYIQKTSMDSGTNIVETAQMILCLM</sequence>
<evidence type="ECO:0000259" key="1">
    <source>
        <dbReference type="PROSITE" id="PS50921"/>
    </source>
</evidence>
<dbReference type="Pfam" id="PF03861">
    <property type="entry name" value="ANTAR"/>
    <property type="match status" value="1"/>
</dbReference>
<name>A0A1M7LWU8_9FIRM</name>
<feature type="domain" description="ANTAR" evidence="1">
    <location>
        <begin position="116"/>
        <end position="177"/>
    </location>
</feature>
<dbReference type="STRING" id="1120996.SAMN02746066_03475"/>
<dbReference type="PROSITE" id="PS50921">
    <property type="entry name" value="ANTAR"/>
    <property type="match status" value="1"/>
</dbReference>
<protein>
    <submittedName>
        <fullName evidence="2">Response regulator NasT</fullName>
    </submittedName>
</protein>
<accession>A0A1M7LWU8</accession>
<dbReference type="SUPFAM" id="SSF52172">
    <property type="entry name" value="CheY-like"/>
    <property type="match status" value="1"/>
</dbReference>
<evidence type="ECO:0000313" key="3">
    <source>
        <dbReference type="Proteomes" id="UP000184038"/>
    </source>
</evidence>
<dbReference type="InterPro" id="IPR011006">
    <property type="entry name" value="CheY-like_superfamily"/>
</dbReference>
<keyword evidence="3" id="KW-1185">Reference proteome</keyword>
<dbReference type="OrthoDB" id="9808843at2"/>
<gene>
    <name evidence="2" type="ORF">SAMN02746066_03475</name>
</gene>
<dbReference type="Gene3D" id="1.10.10.10">
    <property type="entry name" value="Winged helix-like DNA-binding domain superfamily/Winged helix DNA-binding domain"/>
    <property type="match status" value="1"/>
</dbReference>
<dbReference type="RefSeq" id="WP_073289672.1">
    <property type="nucleotide sequence ID" value="NZ_FRCP01000018.1"/>
</dbReference>
<dbReference type="SMART" id="SM01012">
    <property type="entry name" value="ANTAR"/>
    <property type="match status" value="1"/>
</dbReference>
<proteinExistence type="predicted"/>
<evidence type="ECO:0000313" key="2">
    <source>
        <dbReference type="EMBL" id="SHM82792.1"/>
    </source>
</evidence>
<dbReference type="AlphaFoldDB" id="A0A1M7LWU8"/>
<dbReference type="GO" id="GO:0003723">
    <property type="term" value="F:RNA binding"/>
    <property type="evidence" value="ECO:0007669"/>
    <property type="project" value="InterPro"/>
</dbReference>
<dbReference type="EMBL" id="FRCP01000018">
    <property type="protein sequence ID" value="SHM82792.1"/>
    <property type="molecule type" value="Genomic_DNA"/>
</dbReference>
<organism evidence="2 3">
    <name type="scientific">Anaerosporobacter mobilis DSM 15930</name>
    <dbReference type="NCBI Taxonomy" id="1120996"/>
    <lineage>
        <taxon>Bacteria</taxon>
        <taxon>Bacillati</taxon>
        <taxon>Bacillota</taxon>
        <taxon>Clostridia</taxon>
        <taxon>Lachnospirales</taxon>
        <taxon>Lachnospiraceae</taxon>
        <taxon>Anaerosporobacter</taxon>
    </lineage>
</organism>